<gene>
    <name evidence="8" type="ORF">SAP269_06760</name>
</gene>
<evidence type="ECO:0000256" key="1">
    <source>
        <dbReference type="ARBA" id="ARBA00004651"/>
    </source>
</evidence>
<dbReference type="InterPro" id="IPR010432">
    <property type="entry name" value="RDD"/>
</dbReference>
<keyword evidence="3 6" id="KW-0812">Transmembrane</keyword>
<reference evidence="9" key="1">
    <citation type="journal article" date="2024" name="FEMS Microbiol. Lett.">
        <title>Genomic insights into Spiroplasma endosymbionts that induce male-killing and protective phenotypes in the pea aphid.</title>
        <authorList>
            <person name="Arai H."/>
            <person name="Legeai F."/>
            <person name="Kageyama D."/>
            <person name="Sugio A."/>
            <person name="Simon J.C."/>
        </authorList>
    </citation>
    <scope>NUCLEOTIDE SEQUENCE [LARGE SCALE GENOMIC DNA]</scope>
    <source>
        <strain evidence="9">sAp269</strain>
    </source>
</reference>
<name>A0ABN7BV12_9MOLU</name>
<keyword evidence="5 6" id="KW-0472">Membrane</keyword>
<keyword evidence="9" id="KW-1185">Reference proteome</keyword>
<dbReference type="EMBL" id="AP028955">
    <property type="protein sequence ID" value="BET38087.1"/>
    <property type="molecule type" value="Genomic_DNA"/>
</dbReference>
<keyword evidence="4 6" id="KW-1133">Transmembrane helix</keyword>
<dbReference type="PANTHER" id="PTHR36115">
    <property type="entry name" value="PROLINE-RICH ANTIGEN HOMOLOG-RELATED"/>
    <property type="match status" value="1"/>
</dbReference>
<sequence>MIQNIESKKMNIKKLDTTETYIITKTWKRIIARIFDVIFVSLIPLIIGLAIHYLDNKGNQESWQLIIIFIINIIIVIIYFVIIPWKCKGQTLGKLIFQIRLVNEKNQDLKLKHFFYRELFLVFIPLLLTTSIILFMKLTFNENIATINSNSTLNSWLNILIRSVVSFDFAWYCGIMIVTKIDKYHQLFFDRNHKTFVINKKPLATNKRKISTNVNDPHIHLVYSRPGNINDDELENINSL</sequence>
<feature type="transmembrane region" description="Helical" evidence="6">
    <location>
        <begin position="63"/>
        <end position="85"/>
    </location>
</feature>
<evidence type="ECO:0000256" key="6">
    <source>
        <dbReference type="SAM" id="Phobius"/>
    </source>
</evidence>
<evidence type="ECO:0000256" key="2">
    <source>
        <dbReference type="ARBA" id="ARBA00022475"/>
    </source>
</evidence>
<evidence type="ECO:0000259" key="7">
    <source>
        <dbReference type="Pfam" id="PF06271"/>
    </source>
</evidence>
<organism evidence="8 9">
    <name type="scientific">Spiroplasma ixodetis</name>
    <dbReference type="NCBI Taxonomy" id="2141"/>
    <lineage>
        <taxon>Bacteria</taxon>
        <taxon>Bacillati</taxon>
        <taxon>Mycoplasmatota</taxon>
        <taxon>Mollicutes</taxon>
        <taxon>Entomoplasmatales</taxon>
        <taxon>Spiroplasmataceae</taxon>
        <taxon>Spiroplasma</taxon>
    </lineage>
</organism>
<feature type="transmembrane region" description="Helical" evidence="6">
    <location>
        <begin position="30"/>
        <end position="51"/>
    </location>
</feature>
<dbReference type="Pfam" id="PF06271">
    <property type="entry name" value="RDD"/>
    <property type="match status" value="1"/>
</dbReference>
<comment type="subcellular location">
    <subcellularLocation>
        <location evidence="1">Cell membrane</location>
        <topology evidence="1">Multi-pass membrane protein</topology>
    </subcellularLocation>
</comment>
<proteinExistence type="predicted"/>
<keyword evidence="2" id="KW-1003">Cell membrane</keyword>
<dbReference type="Proteomes" id="UP001473424">
    <property type="component" value="Chromosome"/>
</dbReference>
<evidence type="ECO:0000256" key="4">
    <source>
        <dbReference type="ARBA" id="ARBA00022989"/>
    </source>
</evidence>
<feature type="transmembrane region" description="Helical" evidence="6">
    <location>
        <begin position="156"/>
        <end position="178"/>
    </location>
</feature>
<evidence type="ECO:0000313" key="8">
    <source>
        <dbReference type="EMBL" id="BET38087.1"/>
    </source>
</evidence>
<evidence type="ECO:0000256" key="5">
    <source>
        <dbReference type="ARBA" id="ARBA00023136"/>
    </source>
</evidence>
<evidence type="ECO:0000313" key="9">
    <source>
        <dbReference type="Proteomes" id="UP001473424"/>
    </source>
</evidence>
<feature type="transmembrane region" description="Helical" evidence="6">
    <location>
        <begin position="114"/>
        <end position="136"/>
    </location>
</feature>
<evidence type="ECO:0000256" key="3">
    <source>
        <dbReference type="ARBA" id="ARBA00022692"/>
    </source>
</evidence>
<dbReference type="InterPro" id="IPR051791">
    <property type="entry name" value="Pra-immunoreactive"/>
</dbReference>
<feature type="domain" description="RDD" evidence="7">
    <location>
        <begin position="25"/>
        <end position="139"/>
    </location>
</feature>
<protein>
    <recommendedName>
        <fullName evidence="7">RDD domain-containing protein</fullName>
    </recommendedName>
</protein>
<accession>A0ABN7BV12</accession>